<comment type="caution">
    <text evidence="5">The sequence shown here is derived from an EMBL/GenBank/DDBJ whole genome shotgun (WGS) entry which is preliminary data.</text>
</comment>
<organism evidence="5 6">
    <name type="scientific">Candidatus Lachnoclostridium stercoravium</name>
    <dbReference type="NCBI Taxonomy" id="2838633"/>
    <lineage>
        <taxon>Bacteria</taxon>
        <taxon>Bacillati</taxon>
        <taxon>Bacillota</taxon>
        <taxon>Clostridia</taxon>
        <taxon>Lachnospirales</taxon>
        <taxon>Lachnospiraceae</taxon>
    </lineage>
</organism>
<dbReference type="InterPro" id="IPR051933">
    <property type="entry name" value="Resuscitation_pf_RpfB"/>
</dbReference>
<evidence type="ECO:0000256" key="3">
    <source>
        <dbReference type="SAM" id="SignalP"/>
    </source>
</evidence>
<feature type="domain" description="3D" evidence="4">
    <location>
        <begin position="209"/>
        <end position="264"/>
    </location>
</feature>
<dbReference type="PANTHER" id="PTHR39160">
    <property type="entry name" value="CELL WALL-BINDING PROTEIN YOCH"/>
    <property type="match status" value="1"/>
</dbReference>
<evidence type="ECO:0000259" key="4">
    <source>
        <dbReference type="Pfam" id="PF06725"/>
    </source>
</evidence>
<evidence type="ECO:0000313" key="5">
    <source>
        <dbReference type="EMBL" id="HJA70153.1"/>
    </source>
</evidence>
<dbReference type="InterPro" id="IPR059180">
    <property type="entry name" value="3D_YorM"/>
</dbReference>
<evidence type="ECO:0000256" key="2">
    <source>
        <dbReference type="SAM" id="MobiDB-lite"/>
    </source>
</evidence>
<name>A0A9D2HH92_9FIRM</name>
<dbReference type="Proteomes" id="UP000823900">
    <property type="component" value="Unassembled WGS sequence"/>
</dbReference>
<dbReference type="InterPro" id="IPR010611">
    <property type="entry name" value="3D_dom"/>
</dbReference>
<gene>
    <name evidence="5" type="ORF">IAA07_01060</name>
</gene>
<dbReference type="EMBL" id="DWZA01000008">
    <property type="protein sequence ID" value="HJA70153.1"/>
    <property type="molecule type" value="Genomic_DNA"/>
</dbReference>
<dbReference type="Gene3D" id="2.40.40.10">
    <property type="entry name" value="RlpA-like domain"/>
    <property type="match status" value="1"/>
</dbReference>
<dbReference type="GO" id="GO:0009254">
    <property type="term" value="P:peptidoglycan turnover"/>
    <property type="evidence" value="ECO:0007669"/>
    <property type="project" value="InterPro"/>
</dbReference>
<dbReference type="CDD" id="cd14667">
    <property type="entry name" value="3D_containing_proteins"/>
    <property type="match status" value="1"/>
</dbReference>
<dbReference type="GO" id="GO:0004553">
    <property type="term" value="F:hydrolase activity, hydrolyzing O-glycosyl compounds"/>
    <property type="evidence" value="ECO:0007669"/>
    <property type="project" value="InterPro"/>
</dbReference>
<accession>A0A9D2HH92</accession>
<dbReference type="SUPFAM" id="SSF50685">
    <property type="entry name" value="Barwin-like endoglucanases"/>
    <property type="match status" value="1"/>
</dbReference>
<dbReference type="AlphaFoldDB" id="A0A9D2HH92"/>
<dbReference type="Pfam" id="PF06725">
    <property type="entry name" value="3D"/>
    <property type="match status" value="1"/>
</dbReference>
<dbReference type="InterPro" id="IPR036908">
    <property type="entry name" value="RlpA-like_sf"/>
</dbReference>
<evidence type="ECO:0000313" key="6">
    <source>
        <dbReference type="Proteomes" id="UP000823900"/>
    </source>
</evidence>
<dbReference type="GO" id="GO:0019867">
    <property type="term" value="C:outer membrane"/>
    <property type="evidence" value="ECO:0007669"/>
    <property type="project" value="InterPro"/>
</dbReference>
<dbReference type="PANTHER" id="PTHR39160:SF4">
    <property type="entry name" value="RESUSCITATION-PROMOTING FACTOR RPFB"/>
    <property type="match status" value="1"/>
</dbReference>
<feature type="region of interest" description="Disordered" evidence="2">
    <location>
        <begin position="132"/>
        <end position="168"/>
    </location>
</feature>
<feature type="chain" id="PRO_5038868330" evidence="3">
    <location>
        <begin position="29"/>
        <end position="269"/>
    </location>
</feature>
<sequence>MQRSITKWLQHTLLLIGAICMFSFPSAAAEIEGSYGTTDAGVYGWAWHKGHFGDILTVKILFYYDDDMSSPKKALSLTADKYNKNVEDKIGDGWHYFEAMVDWDSLGGKPDEIKAYAVYNDQWIGIGATASGSSSSASSSSSSSKESQQKGSDSSSSSGGPGAAAVSAASGQKGKSLGTFSISGYCTCEDCIIGQGLTSSGKKPTGNHTIAADLSLFPLGTKLWIDGIIYTVEDTGGGMVGNKLDIYFDTHEGAISFGRQTKEVFEVIE</sequence>
<keyword evidence="1 3" id="KW-0732">Signal</keyword>
<feature type="signal peptide" evidence="3">
    <location>
        <begin position="1"/>
        <end position="28"/>
    </location>
</feature>
<reference evidence="5" key="1">
    <citation type="journal article" date="2021" name="PeerJ">
        <title>Extensive microbial diversity within the chicken gut microbiome revealed by metagenomics and culture.</title>
        <authorList>
            <person name="Gilroy R."/>
            <person name="Ravi A."/>
            <person name="Getino M."/>
            <person name="Pursley I."/>
            <person name="Horton D.L."/>
            <person name="Alikhan N.F."/>
            <person name="Baker D."/>
            <person name="Gharbi K."/>
            <person name="Hall N."/>
            <person name="Watson M."/>
            <person name="Adriaenssens E.M."/>
            <person name="Foster-Nyarko E."/>
            <person name="Jarju S."/>
            <person name="Secka A."/>
            <person name="Antonio M."/>
            <person name="Oren A."/>
            <person name="Chaudhuri R.R."/>
            <person name="La Ragione R."/>
            <person name="Hildebrand F."/>
            <person name="Pallen M.J."/>
        </authorList>
    </citation>
    <scope>NUCLEOTIDE SEQUENCE</scope>
    <source>
        <strain evidence="5">CHK178-16964</strain>
    </source>
</reference>
<protein>
    <submittedName>
        <fullName evidence="5">3D domain-containing protein</fullName>
    </submittedName>
</protein>
<evidence type="ECO:0000256" key="1">
    <source>
        <dbReference type="ARBA" id="ARBA00022729"/>
    </source>
</evidence>
<reference evidence="5" key="2">
    <citation type="submission" date="2021-04" db="EMBL/GenBank/DDBJ databases">
        <authorList>
            <person name="Gilroy R."/>
        </authorList>
    </citation>
    <scope>NUCLEOTIDE SEQUENCE</scope>
    <source>
        <strain evidence="5">CHK178-16964</strain>
    </source>
</reference>
<proteinExistence type="predicted"/>